<gene>
    <name evidence="1" type="ORF">ACFQ4C_12050</name>
</gene>
<sequence length="126" mass="15082">MRWTQQFENTTVDLDRVKHAIAMPAFSFYDHASQTMSLTSHEMGVMYCIDRINLFLGWYVLGTEKTLREVYWTIGEAYRYDARLAQATLPVYLDSYFPNLLTDLELYELMPRFEKARVKIRKRFDF</sequence>
<evidence type="ECO:0000313" key="1">
    <source>
        <dbReference type="EMBL" id="MFD1141849.1"/>
    </source>
</evidence>
<name>A0ABW3Q5K0_9BACT</name>
<proteinExistence type="predicted"/>
<reference evidence="2" key="1">
    <citation type="journal article" date="2019" name="Int. J. Syst. Evol. Microbiol.">
        <title>The Global Catalogue of Microorganisms (GCM) 10K type strain sequencing project: providing services to taxonomists for standard genome sequencing and annotation.</title>
        <authorList>
            <consortium name="The Broad Institute Genomics Platform"/>
            <consortium name="The Broad Institute Genome Sequencing Center for Infectious Disease"/>
            <person name="Wu L."/>
            <person name="Ma J."/>
        </authorList>
    </citation>
    <scope>NUCLEOTIDE SEQUENCE [LARGE SCALE GENOMIC DNA]</scope>
    <source>
        <strain evidence="2">CCUG 55608</strain>
    </source>
</reference>
<comment type="caution">
    <text evidence="1">The sequence shown here is derived from an EMBL/GenBank/DDBJ whole genome shotgun (WGS) entry which is preliminary data.</text>
</comment>
<protein>
    <submittedName>
        <fullName evidence="1">Uncharacterized protein</fullName>
    </submittedName>
</protein>
<organism evidence="1 2">
    <name type="scientific">Larkinella insperata</name>
    <dbReference type="NCBI Taxonomy" id="332158"/>
    <lineage>
        <taxon>Bacteria</taxon>
        <taxon>Pseudomonadati</taxon>
        <taxon>Bacteroidota</taxon>
        <taxon>Cytophagia</taxon>
        <taxon>Cytophagales</taxon>
        <taxon>Spirosomataceae</taxon>
        <taxon>Larkinella</taxon>
    </lineage>
</organism>
<dbReference type="Proteomes" id="UP001597116">
    <property type="component" value="Unassembled WGS sequence"/>
</dbReference>
<dbReference type="RefSeq" id="WP_265992343.1">
    <property type="nucleotide sequence ID" value="NZ_CP110973.1"/>
</dbReference>
<evidence type="ECO:0000313" key="2">
    <source>
        <dbReference type="Proteomes" id="UP001597116"/>
    </source>
</evidence>
<dbReference type="EMBL" id="JBHTLP010000008">
    <property type="protein sequence ID" value="MFD1141849.1"/>
    <property type="molecule type" value="Genomic_DNA"/>
</dbReference>
<accession>A0ABW3Q5K0</accession>
<keyword evidence="2" id="KW-1185">Reference proteome</keyword>